<dbReference type="RefSeq" id="WP_010402367.1">
    <property type="nucleotide sequence ID" value="NZ_JAWXXV010000001.1"/>
</dbReference>
<name>A0ABU4PNA9_9SPHN</name>
<gene>
    <name evidence="2" type="ORF">SIL82_12770</name>
</gene>
<accession>A0ABU4PNA9</accession>
<evidence type="ECO:0000256" key="1">
    <source>
        <dbReference type="SAM" id="SignalP"/>
    </source>
</evidence>
<feature type="chain" id="PRO_5046786425" evidence="1">
    <location>
        <begin position="18"/>
        <end position="242"/>
    </location>
</feature>
<dbReference type="EMBL" id="JAWXXV010000001">
    <property type="protein sequence ID" value="MDX5985135.1"/>
    <property type="molecule type" value="Genomic_DNA"/>
</dbReference>
<feature type="signal peptide" evidence="1">
    <location>
        <begin position="1"/>
        <end position="17"/>
    </location>
</feature>
<organism evidence="2 3">
    <name type="scientific">Sphingomonas echinoides</name>
    <dbReference type="NCBI Taxonomy" id="59803"/>
    <lineage>
        <taxon>Bacteria</taxon>
        <taxon>Pseudomonadati</taxon>
        <taxon>Pseudomonadota</taxon>
        <taxon>Alphaproteobacteria</taxon>
        <taxon>Sphingomonadales</taxon>
        <taxon>Sphingomonadaceae</taxon>
        <taxon>Sphingomonas</taxon>
    </lineage>
</organism>
<sequence length="242" mass="25622">MRSVTKNLTLVIVGALAAITCRGDSLAARQTGGVAATAAMACAASIRGRPQAAAGMQTVRMPPACYSFDGGALGEQVTGLFSGLGTPDALSYSPGFLRSPDGKVFRGTLEVAYLFPRTLNRDLRARPVDKAHYTVLTLLTRDGTVRAGDIQSFAGLRVGDPLSRVYSLLGKPSRSNRPGDMLFYDPLPFYVGIDETTKRISGFRIWLAPGDEEQIVGPTAFASRNGNGKLVGVSLLYAGVHP</sequence>
<keyword evidence="3" id="KW-1185">Reference proteome</keyword>
<protein>
    <submittedName>
        <fullName evidence="2">Uncharacterized protein</fullName>
    </submittedName>
</protein>
<proteinExistence type="predicted"/>
<evidence type="ECO:0000313" key="2">
    <source>
        <dbReference type="EMBL" id="MDX5985135.1"/>
    </source>
</evidence>
<comment type="caution">
    <text evidence="2">The sequence shown here is derived from an EMBL/GenBank/DDBJ whole genome shotgun (WGS) entry which is preliminary data.</text>
</comment>
<reference evidence="2 3" key="1">
    <citation type="submission" date="2023-11" db="EMBL/GenBank/DDBJ databases">
        <title>MicrobeMod: A computational toolkit for identifying prokaryotic methylation and restriction-modification with nanopore sequencing.</title>
        <authorList>
            <person name="Crits-Christoph A."/>
            <person name="Kang S.C."/>
            <person name="Lee H."/>
            <person name="Ostrov N."/>
        </authorList>
    </citation>
    <scope>NUCLEOTIDE SEQUENCE [LARGE SCALE GENOMIC DNA]</scope>
    <source>
        <strain evidence="2 3">ATCC 14820</strain>
    </source>
</reference>
<keyword evidence="1" id="KW-0732">Signal</keyword>
<dbReference type="Proteomes" id="UP001279660">
    <property type="component" value="Unassembled WGS sequence"/>
</dbReference>
<evidence type="ECO:0000313" key="3">
    <source>
        <dbReference type="Proteomes" id="UP001279660"/>
    </source>
</evidence>